<dbReference type="GO" id="GO:0016485">
    <property type="term" value="P:protein processing"/>
    <property type="evidence" value="ECO:0007669"/>
    <property type="project" value="TreeGrafter"/>
</dbReference>
<keyword evidence="10" id="KW-0862">Zinc</keyword>
<dbReference type="SUPFAM" id="SSF103481">
    <property type="entry name" value="Multidrug resistance efflux transporter EmrE"/>
    <property type="match status" value="1"/>
</dbReference>
<evidence type="ECO:0000256" key="1">
    <source>
        <dbReference type="ARBA" id="ARBA00001947"/>
    </source>
</evidence>
<dbReference type="GO" id="GO:0004222">
    <property type="term" value="F:metalloendopeptidase activity"/>
    <property type="evidence" value="ECO:0007669"/>
    <property type="project" value="InterPro"/>
</dbReference>
<feature type="transmembrane region" description="Helical" evidence="14">
    <location>
        <begin position="175"/>
        <end position="195"/>
    </location>
</feature>
<feature type="domain" description="Peptidase M13 N-terminal" evidence="16">
    <location>
        <begin position="524"/>
        <end position="757"/>
    </location>
</feature>
<feature type="transmembrane region" description="Helical" evidence="14">
    <location>
        <begin position="259"/>
        <end position="281"/>
    </location>
</feature>
<evidence type="ECO:0000259" key="15">
    <source>
        <dbReference type="Pfam" id="PF01431"/>
    </source>
</evidence>
<keyword evidence="8" id="KW-0479">Metal-binding</keyword>
<evidence type="ECO:0000256" key="11">
    <source>
        <dbReference type="ARBA" id="ARBA00022989"/>
    </source>
</evidence>
<evidence type="ECO:0000256" key="5">
    <source>
        <dbReference type="ARBA" id="ARBA00022448"/>
    </source>
</evidence>
<dbReference type="GO" id="GO:0005886">
    <property type="term" value="C:plasma membrane"/>
    <property type="evidence" value="ECO:0007669"/>
    <property type="project" value="TreeGrafter"/>
</dbReference>
<dbReference type="GO" id="GO:0022857">
    <property type="term" value="F:transmembrane transporter activity"/>
    <property type="evidence" value="ECO:0007669"/>
    <property type="project" value="InterPro"/>
</dbReference>
<evidence type="ECO:0000256" key="9">
    <source>
        <dbReference type="ARBA" id="ARBA00022801"/>
    </source>
</evidence>
<dbReference type="Pfam" id="PF06027">
    <property type="entry name" value="SLC35F"/>
    <property type="match status" value="1"/>
</dbReference>
<evidence type="ECO:0000256" key="14">
    <source>
        <dbReference type="SAM" id="Phobius"/>
    </source>
</evidence>
<keyword evidence="12" id="KW-0482">Metalloprotease</keyword>
<feature type="domain" description="Peptidase M13 C-terminal" evidence="15">
    <location>
        <begin position="1406"/>
        <end position="1561"/>
    </location>
</feature>
<dbReference type="Pfam" id="PF05649">
    <property type="entry name" value="Peptidase_M13_N"/>
    <property type="match status" value="3"/>
</dbReference>
<feature type="domain" description="Peptidase M13 N-terminal" evidence="16">
    <location>
        <begin position="1627"/>
        <end position="1981"/>
    </location>
</feature>
<evidence type="ECO:0000256" key="7">
    <source>
        <dbReference type="ARBA" id="ARBA00022692"/>
    </source>
</evidence>
<dbReference type="EMBL" id="JH431264">
    <property type="status" value="NOT_ANNOTATED_CDS"/>
    <property type="molecule type" value="Genomic_DNA"/>
</dbReference>
<dbReference type="PANTHER" id="PTHR11733:SF167">
    <property type="entry name" value="FI17812P1-RELATED"/>
    <property type="match status" value="1"/>
</dbReference>
<evidence type="ECO:0000256" key="6">
    <source>
        <dbReference type="ARBA" id="ARBA00022670"/>
    </source>
</evidence>
<comment type="cofactor">
    <cofactor evidence="1">
        <name>Zn(2+)</name>
        <dbReference type="ChEBI" id="CHEBI:29105"/>
    </cofactor>
</comment>
<reference evidence="18" key="1">
    <citation type="submission" date="2011-05" db="EMBL/GenBank/DDBJ databases">
        <authorList>
            <person name="Richards S.R."/>
            <person name="Qu J."/>
            <person name="Jiang H."/>
            <person name="Jhangiani S.N."/>
            <person name="Agravi P."/>
            <person name="Goodspeed R."/>
            <person name="Gross S."/>
            <person name="Mandapat C."/>
            <person name="Jackson L."/>
            <person name="Mathew T."/>
            <person name="Pu L."/>
            <person name="Thornton R."/>
            <person name="Saada N."/>
            <person name="Wilczek-Boney K.B."/>
            <person name="Lee S."/>
            <person name="Kovar C."/>
            <person name="Wu Y."/>
            <person name="Scherer S.E."/>
            <person name="Worley K.C."/>
            <person name="Muzny D.M."/>
            <person name="Gibbs R."/>
        </authorList>
    </citation>
    <scope>NUCLEOTIDE SEQUENCE</scope>
    <source>
        <strain evidence="18">Brora</strain>
    </source>
</reference>
<keyword evidence="13 14" id="KW-0472">Membrane</keyword>
<dbReference type="eggNOG" id="KOG3912">
    <property type="taxonomic scope" value="Eukaryota"/>
</dbReference>
<feature type="transmembrane region" description="Helical" evidence="14">
    <location>
        <begin position="90"/>
        <end position="112"/>
    </location>
</feature>
<dbReference type="GO" id="GO:0046872">
    <property type="term" value="F:metal ion binding"/>
    <property type="evidence" value="ECO:0007669"/>
    <property type="project" value="UniProtKB-KW"/>
</dbReference>
<evidence type="ECO:0000259" key="16">
    <source>
        <dbReference type="Pfam" id="PF05649"/>
    </source>
</evidence>
<protein>
    <recommendedName>
        <fullName evidence="19">Membrane metallo-endopeptidase-like 1</fullName>
    </recommendedName>
</protein>
<reference evidence="17" key="2">
    <citation type="submission" date="2015-02" db="UniProtKB">
        <authorList>
            <consortium name="EnsemblMetazoa"/>
        </authorList>
    </citation>
    <scope>IDENTIFICATION</scope>
</reference>
<feature type="transmembrane region" description="Helical" evidence="14">
    <location>
        <begin position="118"/>
        <end position="135"/>
    </location>
</feature>
<feature type="domain" description="Peptidase M13 N-terminal" evidence="16">
    <location>
        <begin position="964"/>
        <end position="1342"/>
    </location>
</feature>
<evidence type="ECO:0000256" key="12">
    <source>
        <dbReference type="ARBA" id="ARBA00023049"/>
    </source>
</evidence>
<keyword evidence="7 14" id="KW-0812">Transmembrane</keyword>
<keyword evidence="5" id="KW-0813">Transport</keyword>
<accession>T1IPN2</accession>
<keyword evidence="9" id="KW-0378">Hydrolase</keyword>
<dbReference type="InterPro" id="IPR018497">
    <property type="entry name" value="Peptidase_M13_C"/>
</dbReference>
<comment type="similarity">
    <text evidence="3">Belongs to the peptidase M13 family.</text>
</comment>
<evidence type="ECO:0000256" key="13">
    <source>
        <dbReference type="ARBA" id="ARBA00023136"/>
    </source>
</evidence>
<dbReference type="Proteomes" id="UP000014500">
    <property type="component" value="Unassembled WGS sequence"/>
</dbReference>
<name>T1IPN2_STRMM</name>
<dbReference type="HOGENOM" id="CLU_230269_0_0_1"/>
<dbReference type="InterPro" id="IPR000718">
    <property type="entry name" value="Peptidase_M13"/>
</dbReference>
<evidence type="ECO:0000313" key="18">
    <source>
        <dbReference type="Proteomes" id="UP000014500"/>
    </source>
</evidence>
<dbReference type="CDD" id="cd08662">
    <property type="entry name" value="M13"/>
    <property type="match status" value="2"/>
</dbReference>
<feature type="domain" description="Peptidase M13 C-terminal" evidence="15">
    <location>
        <begin position="824"/>
        <end position="953"/>
    </location>
</feature>
<comment type="subcellular location">
    <subcellularLocation>
        <location evidence="2">Membrane</location>
        <topology evidence="2">Multi-pass membrane protein</topology>
    </subcellularLocation>
</comment>
<feature type="transmembrane region" description="Helical" evidence="14">
    <location>
        <begin position="207"/>
        <end position="232"/>
    </location>
</feature>
<feature type="transmembrane region" description="Helical" evidence="14">
    <location>
        <begin position="46"/>
        <end position="69"/>
    </location>
</feature>
<dbReference type="PROSITE" id="PS51885">
    <property type="entry name" value="NEPRILYSIN"/>
    <property type="match status" value="3"/>
</dbReference>
<dbReference type="SUPFAM" id="SSF55486">
    <property type="entry name" value="Metalloproteases ('zincins'), catalytic domain"/>
    <property type="match status" value="4"/>
</dbReference>
<dbReference type="Gene3D" id="1.10.1380.10">
    <property type="entry name" value="Neutral endopeptidase , domain2"/>
    <property type="match status" value="2"/>
</dbReference>
<proteinExistence type="inferred from homology"/>
<dbReference type="InterPro" id="IPR024079">
    <property type="entry name" value="MetalloPept_cat_dom_sf"/>
</dbReference>
<comment type="similarity">
    <text evidence="4">Belongs to the SLC35F solute transporter family.</text>
</comment>
<dbReference type="InterPro" id="IPR042089">
    <property type="entry name" value="Peptidase_M13_dom_2"/>
</dbReference>
<dbReference type="eggNOG" id="KOG3624">
    <property type="taxonomic scope" value="Eukaryota"/>
</dbReference>
<feature type="transmembrane region" description="Helical" evidence="14">
    <location>
        <begin position="319"/>
        <end position="338"/>
    </location>
</feature>
<keyword evidence="11 14" id="KW-1133">Transmembrane helix</keyword>
<dbReference type="InterPro" id="IPR009262">
    <property type="entry name" value="SLC35_F1/F2/F6"/>
</dbReference>
<evidence type="ECO:0000256" key="3">
    <source>
        <dbReference type="ARBA" id="ARBA00007357"/>
    </source>
</evidence>
<dbReference type="InterPro" id="IPR008753">
    <property type="entry name" value="Peptidase_M13_N"/>
</dbReference>
<organism evidence="17 18">
    <name type="scientific">Strigamia maritima</name>
    <name type="common">European centipede</name>
    <name type="synonym">Geophilus maritimus</name>
    <dbReference type="NCBI Taxonomy" id="126957"/>
    <lineage>
        <taxon>Eukaryota</taxon>
        <taxon>Metazoa</taxon>
        <taxon>Ecdysozoa</taxon>
        <taxon>Arthropoda</taxon>
        <taxon>Myriapoda</taxon>
        <taxon>Chilopoda</taxon>
        <taxon>Pleurostigmophora</taxon>
        <taxon>Geophilomorpha</taxon>
        <taxon>Linotaeniidae</taxon>
        <taxon>Strigamia</taxon>
    </lineage>
</organism>
<dbReference type="STRING" id="126957.T1IPN2"/>
<dbReference type="InterPro" id="IPR037185">
    <property type="entry name" value="EmrE-like"/>
</dbReference>
<evidence type="ECO:0008006" key="19">
    <source>
        <dbReference type="Google" id="ProtNLM"/>
    </source>
</evidence>
<evidence type="ECO:0000256" key="4">
    <source>
        <dbReference type="ARBA" id="ARBA00007863"/>
    </source>
</evidence>
<dbReference type="Gene3D" id="3.40.390.10">
    <property type="entry name" value="Collagenase (Catalytic Domain)"/>
    <property type="match status" value="3"/>
</dbReference>
<dbReference type="Pfam" id="PF01431">
    <property type="entry name" value="Peptidase_M13"/>
    <property type="match status" value="2"/>
</dbReference>
<dbReference type="EnsemblMetazoa" id="SMAR002985-RA">
    <property type="protein sequence ID" value="SMAR002985-PA"/>
    <property type="gene ID" value="SMAR002985"/>
</dbReference>
<sequence>MWTKYHYFLAVLMVITGSINTLSTAIADGIAAVGIHNVKHTFDHPYVQSCGMFIGEMLCFMAFGCIYYYNKRTGSAASLQPTPKFNPFIFLAPAMCDMIGTSTMYFGLTLTFPSSFQMLRGAVIIFTGLLSVAFLNRTLKKLEWGGIFLIILGLFIVGLADFVSGSNNTTDRNGIITGDLLIVTAQIIAACQMVIEEKFVVKHNVPPLLAVGFEGMFGFIVLSILLIPMYFIHLPGKFATNPEERFEDPIDAFTQMGNSPQLCIAVLGNIFSIAFFNFAGISVTKEMSATTRMVLDSVRTIVIWAASLAFGIGKQQFHYLQVIGFIFLLSGMCLYYDIIIMPFFRARGCCGPTIQTGANVEAISTNNTEANTNDSHKVAGKEKRILLETKFKMRKNSFHSKYFFFVNNVSSYLENKLTEHKVCNSKVCIEAGSNISVIKQNRSKFTTICLICFKLAYEFLTNMDPSADPCVDFYQFACGGFANTTNELEHSSTNKFEAKMVKNMEQLRSKDRRTDDVFTHRILQEKKYREGYFKLMVDLAVLMGADKTRAEREMKVVLDFETKIAEFLVPLEEKRNVTKFYNEFTVNDLQKLISHISWVDFLNSMKFPMTISKYDKVIVTVPSTLKQLSALLEKTNKRIISNYMLWRIVLSHCQLLHKTIQNVCVKFYEKFLGFVPFSTRKHYCINTVFAALRIASGAIFAKKLFDPESKTLATDLVFNVKDVLSQSLSNTKWMDSETLAKAMEKVLRAMKEYIAYPEELLDDSIINNFYKSLRISDDEFFKNLSNLSKFMTDYYFSLLNKRVGDSSWIQFAGSAVVNAANLFSANRIQIYAGILGGNFFNSHWPKYLNYGGIGTIIGHEFIHGFDDIGKQFDKHGNLNNWWANETARKFRERADMVVQQYSNFVVADVNLTVNGINVQGEAISDIEGFNLAYKAYEKWERKHEKEDGLPAYKLISNMDPNVDPCTDFYQYACGGFLNKSSLLDMEKFTPRVDEISYLDNLERFRKVISQPWKESEPKYYKQYICLIKVIVTAKLEELGTAPLLESLNELEGWPVVLGSEWKENEFDWTKALIKFRSMGIELLFLEVYVTLNLESRHSATNLISIMWPWTPTLKEKYHKDFLDFMINLAVHLGADQARAEREMKAVLDFETTLSEISPPNQQNSSEPINVRVYELENYMPQISWYDFLNSLNFSTPITNYHEVTVGDANYLKKLSTLLSTTNKRIIANYMLWKVVKQHSLFLNKKFRNMLVDFNRDYLGYSVSPSRKLFCFRELVELMPVASSAIFVKFVLDPQSKPMATDIANNVRDVLTRSIQNIKWMDSGTLKSAMGKLKTMSLLIGYPEELLNDTLINDFYTQLSISNETFYKNILHAKKFEVDFQLSTLTKKTAEKLYSFALDARIMSTQYHYSLNRIALFAGQLTSPFFNVQWPKYLNYGGIGSVFGSAAIQGFDSLGKLYDRHGVSYNWWSDDTESKFQEKIDSAYQQYSNLENLEGNYDPERLQFEFFRVIEGTNLAYEAYKKWEQSNKEEPGLPGLALNSRQLFWLQGANMYCSRPTSDSDKYLITGHVINSKHFGKDYSKTKFLMLLLMTINQTSILIVTCENVCNTEDCLTTAATLLQNMNPDTNPCEDFYEYVCGNFQNTEILSYEMPFKSVLSKRYAEYLEEIKETRKALSDSDSVRKAKDFYNVCINSTFEDEIQDIKVYVEESLGSLPLIMKDEWDAEHFNWQAMLTYLTKNGFKNTGIFDIRIEATISDSVIIPIFYIEYQPSALNILLGNYSMIFDEANIKLNEILPTLFTTFAIPVTDDENFSNQISQIIKFIHLYVKLPTYSRPITRHTIEELQIYIPEFNWIKMFQKIVNSYLELETEVYVEGIDWLKSVIKAVHNTPKRTIANYLVLNTIISLYVNQELSLSFQSRIRDNIYNITDTPLLYEPLTPRSDFCVQHSGQISNAVKAMHFKKYFSEEIKNSVKLIVKHIHKTFFTFLYASYANEKFLNDIERVLENRNNSSDIPLEIAVDEKYLNDLYLDMKYEKYNLCGPDTVGAQNSVRSGQVSGQHRYFSMAGDWLGSAIVSGLDRCPVGTVSGPHRKSGLQQPDVKYIGSLKLGLQKIGSLLNGIVYAVGRNSAFNFGTLGFKITEGLIMFLRPFTELYHYQRYPLHSADPISETPDYMFKMYSNYVKKLPEFQQWPKWKEQDLYETVLIESIAVKLAYDAYEDWQLKHSDDSQFPGIELNSTQLFWLGYTTLHCVAHEENYTKFLPFYTPNENKISVLSMFYLIPDFNQIFDCQNE</sequence>
<feature type="transmembrane region" description="Helical" evidence="14">
    <location>
        <begin position="142"/>
        <end position="163"/>
    </location>
</feature>
<dbReference type="PANTHER" id="PTHR11733">
    <property type="entry name" value="ZINC METALLOPROTEASE FAMILY M13 NEPRILYSIN-RELATED"/>
    <property type="match status" value="1"/>
</dbReference>
<keyword evidence="18" id="KW-1185">Reference proteome</keyword>
<evidence type="ECO:0000256" key="10">
    <source>
        <dbReference type="ARBA" id="ARBA00022833"/>
    </source>
</evidence>
<evidence type="ECO:0000313" key="17">
    <source>
        <dbReference type="EnsemblMetazoa" id="SMAR002985-PA"/>
    </source>
</evidence>
<evidence type="ECO:0000256" key="2">
    <source>
        <dbReference type="ARBA" id="ARBA00004141"/>
    </source>
</evidence>
<evidence type="ECO:0000256" key="8">
    <source>
        <dbReference type="ARBA" id="ARBA00022723"/>
    </source>
</evidence>
<feature type="transmembrane region" description="Helical" evidence="14">
    <location>
        <begin position="7"/>
        <end position="26"/>
    </location>
</feature>
<keyword evidence="6" id="KW-0645">Protease</keyword>